<dbReference type="PANTHER" id="PTHR17609:SF3">
    <property type="entry name" value="SAP DOMAIN-CONTAINING PROTEIN"/>
    <property type="match status" value="1"/>
</dbReference>
<proteinExistence type="predicted"/>
<accession>A0A8C9Z8Y7</accession>
<evidence type="ECO:0000313" key="1">
    <source>
        <dbReference type="Ensembl" id="ENSSLUP00000036486.1"/>
    </source>
</evidence>
<dbReference type="InterPro" id="IPR039598">
    <property type="entry name" value="HMGXB3"/>
</dbReference>
<reference evidence="1" key="1">
    <citation type="submission" date="2025-08" db="UniProtKB">
        <authorList>
            <consortium name="Ensembl"/>
        </authorList>
    </citation>
    <scope>IDENTIFICATION</scope>
</reference>
<dbReference type="AlphaFoldDB" id="A0A8C9Z8Y7"/>
<sequence length="760" mass="87484">IQKKTSGHQHKVQCELEDCRQYHLMAVRSGLNFSQCEHIRSLEHCTEIATEEWLKEEVLSKMVDLKFFGDAKKATCIKRQKNALKAHVPLCVEVSFEKDPNKFCFSVHEPTLHHYSRLGRVMVTYNSPANTWHCPCANPRLSCVHKNISNWHLFQTNPDVFRTEIAQITPQQQQGTVYPPSAENLKQLVHYIYRHKKLPASLPDDLVKPRASYIMELHPTETTCTICLGSVQLDESKLISKNARIITINEHVSTYFRQCPHCHMTYHYQEWQDSLHNFDDHVILSLELCLYLRANLQVSRIDTLRKVTFPSRNTVLHAYLHFEALTSHDYSYSCACCGYHPSVVVMDLHKKGVFNLPVSDIREVPDNFTGEVDIEEFWDSVQLEMIYWAFFPSHAKNIFAVHPSFEHWAPWIGKNTRRTDTVLNTEFEKVSHSKSSTEAELIRKLCKACNLDDKGSRMDLITRLRDEMKNRHTYDKIFQKIWGASGKNGWSVILCPHGVVYSLKFNLRAESPRDFADLLLSWKHLPNVSVYDFARGLATHANLRVPTTLPFKPHEGRLAAPTQDSVTAAKLGKLKIPLPWLTEKLQNPDTDGHPCTCSSDHYALYDKFHEANTNDPREVLRRINLVPELQGSLNSQVAEQLFSALQKNNYFLNNMSPSTHIFMMRNLVHHRNSNTNEKLLKKQLKRGHESHTLHDIVLNEVGQAVLGNSEVKDSFYFTLDCVLDTEKPESELIVKTKKSCLTRGDFWTLGLNQDMESTVG</sequence>
<dbReference type="GeneTree" id="ENSGT00390000006983"/>
<evidence type="ECO:0000313" key="2">
    <source>
        <dbReference type="Proteomes" id="UP000694568"/>
    </source>
</evidence>
<keyword evidence="2" id="KW-1185">Reference proteome</keyword>
<dbReference type="PANTHER" id="PTHR17609">
    <property type="entry name" value="HMG DOMAIN-CONTAINING PROTEIN 3"/>
    <property type="match status" value="1"/>
</dbReference>
<evidence type="ECO:0008006" key="3">
    <source>
        <dbReference type="Google" id="ProtNLM"/>
    </source>
</evidence>
<dbReference type="Ensembl" id="ENSSLUT00000037627.1">
    <property type="protein sequence ID" value="ENSSLUP00000036486.1"/>
    <property type="gene ID" value="ENSSLUG00000016295.1"/>
</dbReference>
<name>A0A8C9Z8Y7_SANLU</name>
<organism evidence="1 2">
    <name type="scientific">Sander lucioperca</name>
    <name type="common">Pike-perch</name>
    <name type="synonym">Perca lucioperca</name>
    <dbReference type="NCBI Taxonomy" id="283035"/>
    <lineage>
        <taxon>Eukaryota</taxon>
        <taxon>Metazoa</taxon>
        <taxon>Chordata</taxon>
        <taxon>Craniata</taxon>
        <taxon>Vertebrata</taxon>
        <taxon>Euteleostomi</taxon>
        <taxon>Actinopterygii</taxon>
        <taxon>Neopterygii</taxon>
        <taxon>Teleostei</taxon>
        <taxon>Neoteleostei</taxon>
        <taxon>Acanthomorphata</taxon>
        <taxon>Eupercaria</taxon>
        <taxon>Perciformes</taxon>
        <taxon>Percoidei</taxon>
        <taxon>Percidae</taxon>
        <taxon>Luciopercinae</taxon>
        <taxon>Sander</taxon>
    </lineage>
</organism>
<protein>
    <recommendedName>
        <fullName evidence="3">HMG domain-containing protein</fullName>
    </recommendedName>
</protein>
<dbReference type="Proteomes" id="UP000694568">
    <property type="component" value="Unplaced"/>
</dbReference>
<reference evidence="1" key="2">
    <citation type="submission" date="2025-09" db="UniProtKB">
        <authorList>
            <consortium name="Ensembl"/>
        </authorList>
    </citation>
    <scope>IDENTIFICATION</scope>
</reference>